<evidence type="ECO:0008006" key="4">
    <source>
        <dbReference type="Google" id="ProtNLM"/>
    </source>
</evidence>
<proteinExistence type="predicted"/>
<dbReference type="EMBL" id="JAWXYG010000006">
    <property type="protein sequence ID" value="KAK4269962.1"/>
    <property type="molecule type" value="Genomic_DNA"/>
</dbReference>
<keyword evidence="1" id="KW-0472">Membrane</keyword>
<feature type="transmembrane region" description="Helical" evidence="1">
    <location>
        <begin position="44"/>
        <end position="62"/>
    </location>
</feature>
<evidence type="ECO:0000256" key="1">
    <source>
        <dbReference type="SAM" id="Phobius"/>
    </source>
</evidence>
<gene>
    <name evidence="2" type="ORF">QN277_023053</name>
</gene>
<evidence type="ECO:0000313" key="3">
    <source>
        <dbReference type="Proteomes" id="UP001293593"/>
    </source>
</evidence>
<reference evidence="2" key="1">
    <citation type="submission" date="2023-10" db="EMBL/GenBank/DDBJ databases">
        <title>Chromosome-level genome of the transformable northern wattle, Acacia crassicarpa.</title>
        <authorList>
            <person name="Massaro I."/>
            <person name="Sinha N.R."/>
            <person name="Poethig S."/>
            <person name="Leichty A.R."/>
        </authorList>
    </citation>
    <scope>NUCLEOTIDE SEQUENCE</scope>
    <source>
        <strain evidence="2">Acra3RX</strain>
        <tissue evidence="2">Leaf</tissue>
    </source>
</reference>
<feature type="transmembrane region" description="Helical" evidence="1">
    <location>
        <begin position="18"/>
        <end position="37"/>
    </location>
</feature>
<comment type="caution">
    <text evidence="2">The sequence shown here is derived from an EMBL/GenBank/DDBJ whole genome shotgun (WGS) entry which is preliminary data.</text>
</comment>
<feature type="transmembrane region" description="Helical" evidence="1">
    <location>
        <begin position="108"/>
        <end position="131"/>
    </location>
</feature>
<accession>A0AAE1MJD5</accession>
<evidence type="ECO:0000313" key="2">
    <source>
        <dbReference type="EMBL" id="KAK4269962.1"/>
    </source>
</evidence>
<name>A0AAE1MJD5_9FABA</name>
<dbReference type="AlphaFoldDB" id="A0AAE1MJD5"/>
<keyword evidence="1" id="KW-0812">Transmembrane</keyword>
<dbReference type="Proteomes" id="UP001293593">
    <property type="component" value="Unassembled WGS sequence"/>
</dbReference>
<keyword evidence="3" id="KW-1185">Reference proteome</keyword>
<protein>
    <recommendedName>
        <fullName evidence="4">Transmembrane protein</fullName>
    </recommendedName>
</protein>
<organism evidence="2 3">
    <name type="scientific">Acacia crassicarpa</name>
    <name type="common">northern wattle</name>
    <dbReference type="NCBI Taxonomy" id="499986"/>
    <lineage>
        <taxon>Eukaryota</taxon>
        <taxon>Viridiplantae</taxon>
        <taxon>Streptophyta</taxon>
        <taxon>Embryophyta</taxon>
        <taxon>Tracheophyta</taxon>
        <taxon>Spermatophyta</taxon>
        <taxon>Magnoliopsida</taxon>
        <taxon>eudicotyledons</taxon>
        <taxon>Gunneridae</taxon>
        <taxon>Pentapetalae</taxon>
        <taxon>rosids</taxon>
        <taxon>fabids</taxon>
        <taxon>Fabales</taxon>
        <taxon>Fabaceae</taxon>
        <taxon>Caesalpinioideae</taxon>
        <taxon>mimosoid clade</taxon>
        <taxon>Acacieae</taxon>
        <taxon>Acacia</taxon>
    </lineage>
</organism>
<keyword evidence="1" id="KW-1133">Transmembrane helix</keyword>
<sequence>MTHPTQTLHATHASSSSVPPLCFVICASISILSPSLVQTHGQLRLLLIFLFGLCLSHGFFILRNLKSQPHLDDHDNYDEASSSVKPSDSSIPAFSKIWVAIEYGFCTFVNFVAILSFQVWIWFHFIVLILVTGRVHIIENS</sequence>